<accession>A0A832FR12</accession>
<organism evidence="1">
    <name type="scientific">Ignisphaera aggregans</name>
    <dbReference type="NCBI Taxonomy" id="334771"/>
    <lineage>
        <taxon>Archaea</taxon>
        <taxon>Thermoproteota</taxon>
        <taxon>Thermoprotei</taxon>
        <taxon>Desulfurococcales</taxon>
        <taxon>Desulfurococcaceae</taxon>
        <taxon>Ignisphaera</taxon>
    </lineage>
</organism>
<gene>
    <name evidence="1" type="ORF">ENU41_08780</name>
</gene>
<proteinExistence type="predicted"/>
<evidence type="ECO:0000313" key="1">
    <source>
        <dbReference type="EMBL" id="HGQ36748.1"/>
    </source>
</evidence>
<protein>
    <submittedName>
        <fullName evidence="1">Uncharacterized protein</fullName>
    </submittedName>
</protein>
<comment type="caution">
    <text evidence="1">The sequence shown here is derived from an EMBL/GenBank/DDBJ whole genome shotgun (WGS) entry which is preliminary data.</text>
</comment>
<dbReference type="EMBL" id="DTCK01000045">
    <property type="protein sequence ID" value="HGQ36748.1"/>
    <property type="molecule type" value="Genomic_DNA"/>
</dbReference>
<name>A0A832FR12_9CREN</name>
<sequence length="80" mass="9364">MKNMNKIIQEIISKRDPFGYYVILAANNVEVKFILEKFKYKGLILDEIGSLLIIRCKSRRIAEKLIRLLALKNLLVFQNP</sequence>
<reference evidence="1" key="1">
    <citation type="journal article" date="2020" name="mSystems">
        <title>Genome- and Community-Level Interaction Insights into Carbon Utilization and Element Cycling Functions of Hydrothermarchaeota in Hydrothermal Sediment.</title>
        <authorList>
            <person name="Zhou Z."/>
            <person name="Liu Y."/>
            <person name="Xu W."/>
            <person name="Pan J."/>
            <person name="Luo Z.H."/>
            <person name="Li M."/>
        </authorList>
    </citation>
    <scope>NUCLEOTIDE SEQUENCE</scope>
    <source>
        <strain evidence="1">SpSt-667</strain>
    </source>
</reference>
<dbReference type="AlphaFoldDB" id="A0A832FR12"/>